<reference evidence="2 3" key="1">
    <citation type="journal article" date="2007" name="PLoS Genet.">
        <title>Patterns and implications of gene gain and loss in the evolution of Prochlorococcus.</title>
        <authorList>
            <person name="Kettler G.C."/>
            <person name="Martiny A.C."/>
            <person name="Huang K."/>
            <person name="Zucker J."/>
            <person name="Coleman M.L."/>
            <person name="Rodrigue S."/>
            <person name="Chen F."/>
            <person name="Lapidus A."/>
            <person name="Ferriera S."/>
            <person name="Johnson J."/>
            <person name="Steglich C."/>
            <person name="Church G.M."/>
            <person name="Richardson P."/>
            <person name="Chisholm S.W."/>
        </authorList>
    </citation>
    <scope>NUCLEOTIDE SEQUENCE [LARGE SCALE GENOMIC DNA]</scope>
    <source>
        <strain evidence="2 3">MIT 9215</strain>
    </source>
</reference>
<protein>
    <submittedName>
        <fullName evidence="2">Uncharacterized protein</fullName>
    </submittedName>
</protein>
<keyword evidence="1" id="KW-0812">Transmembrane</keyword>
<feature type="transmembrane region" description="Helical" evidence="1">
    <location>
        <begin position="12"/>
        <end position="33"/>
    </location>
</feature>
<dbReference type="Proteomes" id="UP000002014">
    <property type="component" value="Chromosome"/>
</dbReference>
<accession>A8G469</accession>
<dbReference type="KEGG" id="pmh:P9215_07851"/>
<proteinExistence type="predicted"/>
<dbReference type="STRING" id="93060.P9215_07851"/>
<evidence type="ECO:0000256" key="1">
    <source>
        <dbReference type="SAM" id="Phobius"/>
    </source>
</evidence>
<dbReference type="EMBL" id="CP000825">
    <property type="protein sequence ID" value="ABV50400.1"/>
    <property type="molecule type" value="Genomic_DNA"/>
</dbReference>
<gene>
    <name evidence="2" type="ordered locus">P9215_07851</name>
</gene>
<name>A8G469_PROM2</name>
<evidence type="ECO:0000313" key="3">
    <source>
        <dbReference type="Proteomes" id="UP000002014"/>
    </source>
</evidence>
<organism evidence="2 3">
    <name type="scientific">Prochlorococcus marinus (strain MIT 9215)</name>
    <dbReference type="NCBI Taxonomy" id="93060"/>
    <lineage>
        <taxon>Bacteria</taxon>
        <taxon>Bacillati</taxon>
        <taxon>Cyanobacteriota</taxon>
        <taxon>Cyanophyceae</taxon>
        <taxon>Synechococcales</taxon>
        <taxon>Prochlorococcaceae</taxon>
        <taxon>Prochlorococcus</taxon>
    </lineage>
</organism>
<keyword evidence="1" id="KW-0472">Membrane</keyword>
<dbReference type="AlphaFoldDB" id="A8G469"/>
<dbReference type="HOGENOM" id="CLU_3315220_0_0_3"/>
<keyword evidence="1" id="KW-1133">Transmembrane helix</keyword>
<evidence type="ECO:0000313" key="2">
    <source>
        <dbReference type="EMBL" id="ABV50400.1"/>
    </source>
</evidence>
<sequence length="39" mass="4486">MIEKTYLANSHLPQLIGFVLMSIGYTLGNKFYLPEINQK</sequence>